<dbReference type="InterPro" id="IPR035093">
    <property type="entry name" value="RelE/ParE_toxin_dom_sf"/>
</dbReference>
<organism evidence="3 4">
    <name type="scientific">Parasphaerochaeta coccoides (strain ATCC BAA-1237 / DSM 17374 / SPN1)</name>
    <name type="common">Sphaerochaeta coccoides</name>
    <dbReference type="NCBI Taxonomy" id="760011"/>
    <lineage>
        <taxon>Bacteria</taxon>
        <taxon>Pseudomonadati</taxon>
        <taxon>Spirochaetota</taxon>
        <taxon>Spirochaetia</taxon>
        <taxon>Spirochaetales</taxon>
        <taxon>Sphaerochaetaceae</taxon>
        <taxon>Parasphaerochaeta</taxon>
    </lineage>
</organism>
<dbReference type="STRING" id="760011.Spico_0193"/>
<keyword evidence="4" id="KW-1185">Reference proteome</keyword>
<keyword evidence="2" id="KW-1277">Toxin-antitoxin system</keyword>
<dbReference type="eggNOG" id="COG2026">
    <property type="taxonomic scope" value="Bacteria"/>
</dbReference>
<sequence length="88" mass="10261">MYSVKYTEGAVKGMQKLDRHTAMLIYSWIEKNLVRGTDPRLHGEALGGDKKGYRRYRVGSYRLIAEIDDGQVIIYLINVAHRRDVYDR</sequence>
<evidence type="ECO:0000256" key="1">
    <source>
        <dbReference type="ARBA" id="ARBA00006226"/>
    </source>
</evidence>
<evidence type="ECO:0000313" key="3">
    <source>
        <dbReference type="EMBL" id="AEC01430.1"/>
    </source>
</evidence>
<proteinExistence type="inferred from homology"/>
<dbReference type="KEGG" id="scc:Spico_0193"/>
<dbReference type="PANTHER" id="PTHR35601:SF1">
    <property type="entry name" value="TOXIN RELE"/>
    <property type="match status" value="1"/>
</dbReference>
<dbReference type="Pfam" id="PF05016">
    <property type="entry name" value="ParE_toxin"/>
    <property type="match status" value="1"/>
</dbReference>
<evidence type="ECO:0000256" key="2">
    <source>
        <dbReference type="ARBA" id="ARBA00022649"/>
    </source>
</evidence>
<dbReference type="OrthoDB" id="9805098at2"/>
<dbReference type="HOGENOM" id="CLU_155761_1_1_12"/>
<evidence type="ECO:0000313" key="4">
    <source>
        <dbReference type="Proteomes" id="UP000007939"/>
    </source>
</evidence>
<dbReference type="SUPFAM" id="SSF143011">
    <property type="entry name" value="RelE-like"/>
    <property type="match status" value="1"/>
</dbReference>
<name>F4GKM1_PARC1</name>
<protein>
    <submittedName>
        <fullName evidence="3">Addiction module toxin, RelE/StbE family</fullName>
    </submittedName>
</protein>
<dbReference type="Proteomes" id="UP000007939">
    <property type="component" value="Chromosome"/>
</dbReference>
<dbReference type="Gene3D" id="3.30.2310.20">
    <property type="entry name" value="RelE-like"/>
    <property type="match status" value="1"/>
</dbReference>
<dbReference type="PANTHER" id="PTHR35601">
    <property type="entry name" value="TOXIN RELE"/>
    <property type="match status" value="1"/>
</dbReference>
<gene>
    <name evidence="3" type="ordered locus">Spico_0193</name>
</gene>
<dbReference type="AlphaFoldDB" id="F4GKM1"/>
<reference evidence="4" key="1">
    <citation type="submission" date="2011-04" db="EMBL/GenBank/DDBJ databases">
        <title>The complete genome of Spirochaeta coccoides DSM 17374.</title>
        <authorList>
            <person name="Lucas S."/>
            <person name="Copeland A."/>
            <person name="Lapidus A."/>
            <person name="Bruce D."/>
            <person name="Goodwin L."/>
            <person name="Pitluck S."/>
            <person name="Peters L."/>
            <person name="Kyrpides N."/>
            <person name="Mavromatis K."/>
            <person name="Pagani I."/>
            <person name="Ivanova N."/>
            <person name="Ovchinnikova G."/>
            <person name="Lu M."/>
            <person name="Detter J.C."/>
            <person name="Tapia R."/>
            <person name="Han C."/>
            <person name="Land M."/>
            <person name="Hauser L."/>
            <person name="Markowitz V."/>
            <person name="Cheng J.-F."/>
            <person name="Hugenholtz P."/>
            <person name="Woyke T."/>
            <person name="Wu D."/>
            <person name="Spring S."/>
            <person name="Schroeder M."/>
            <person name="Brambilla E."/>
            <person name="Klenk H.-P."/>
            <person name="Eisen J.A."/>
        </authorList>
    </citation>
    <scope>NUCLEOTIDE SEQUENCE [LARGE SCALE GENOMIC DNA]</scope>
    <source>
        <strain evidence="4">ATCC BAA-1237 / DSM 17374 / SPN1</strain>
    </source>
</reference>
<dbReference type="InterPro" id="IPR007712">
    <property type="entry name" value="RelE/ParE_toxin"/>
</dbReference>
<accession>F4GKM1</accession>
<reference evidence="3 4" key="2">
    <citation type="journal article" date="2012" name="Stand. Genomic Sci.">
        <title>Complete genome sequence of the termite hindgut bacterium Spirochaeta coccoides type strain (SPN1(T)), reclassification in the genus Sphaerochaeta as Sphaerochaeta coccoides comb. nov. and emendations of the family Spirochaetaceae and the genus Sphaerochaeta.</title>
        <authorList>
            <person name="Abt B."/>
            <person name="Han C."/>
            <person name="Scheuner C."/>
            <person name="Lu M."/>
            <person name="Lapidus A."/>
            <person name="Nolan M."/>
            <person name="Lucas S."/>
            <person name="Hammon N."/>
            <person name="Deshpande S."/>
            <person name="Cheng J.F."/>
            <person name="Tapia R."/>
            <person name="Goodwin L.A."/>
            <person name="Pitluck S."/>
            <person name="Liolios K."/>
            <person name="Pagani I."/>
            <person name="Ivanova N."/>
            <person name="Mavromatis K."/>
            <person name="Mikhailova N."/>
            <person name="Huntemann M."/>
            <person name="Pati A."/>
            <person name="Chen A."/>
            <person name="Palaniappan K."/>
            <person name="Land M."/>
            <person name="Hauser L."/>
            <person name="Brambilla E.M."/>
            <person name="Rohde M."/>
            <person name="Spring S."/>
            <person name="Gronow S."/>
            <person name="Goker M."/>
            <person name="Woyke T."/>
            <person name="Bristow J."/>
            <person name="Eisen J.A."/>
            <person name="Markowitz V."/>
            <person name="Hugenholtz P."/>
            <person name="Kyrpides N.C."/>
            <person name="Klenk H.P."/>
            <person name="Detter J.C."/>
        </authorList>
    </citation>
    <scope>NUCLEOTIDE SEQUENCE [LARGE SCALE GENOMIC DNA]</scope>
    <source>
        <strain evidence="4">ATCC BAA-1237 / DSM 17374 / SPN1</strain>
    </source>
</reference>
<dbReference type="EMBL" id="CP002659">
    <property type="protein sequence ID" value="AEC01430.1"/>
    <property type="molecule type" value="Genomic_DNA"/>
</dbReference>
<comment type="similarity">
    <text evidence="1">Belongs to the RelE toxin family.</text>
</comment>
<dbReference type="RefSeq" id="WP_013738826.1">
    <property type="nucleotide sequence ID" value="NC_015436.1"/>
</dbReference>